<dbReference type="InterPro" id="IPR020845">
    <property type="entry name" value="AMP-binding_CS"/>
</dbReference>
<name>A0ABW4ZTG5_9BACL</name>
<dbReference type="Pfam" id="PF13193">
    <property type="entry name" value="AMP-binding_C"/>
    <property type="match status" value="2"/>
</dbReference>
<dbReference type="Pfam" id="PF00550">
    <property type="entry name" value="PP-binding"/>
    <property type="match status" value="2"/>
</dbReference>
<dbReference type="InterPro" id="IPR023213">
    <property type="entry name" value="CAT-like_dom_sf"/>
</dbReference>
<keyword evidence="3" id="KW-0596">Phosphopantetheine</keyword>
<comment type="similarity">
    <text evidence="2">Belongs to the ATP-dependent AMP-binding enzyme family.</text>
</comment>
<dbReference type="InterPro" id="IPR006162">
    <property type="entry name" value="Ppantetheine_attach_site"/>
</dbReference>
<dbReference type="NCBIfam" id="TIGR01733">
    <property type="entry name" value="AA-adenyl-dom"/>
    <property type="match status" value="2"/>
</dbReference>
<dbReference type="Gene3D" id="1.10.1200.10">
    <property type="entry name" value="ACP-like"/>
    <property type="match status" value="1"/>
</dbReference>
<feature type="domain" description="Carrier" evidence="7">
    <location>
        <begin position="1676"/>
        <end position="1751"/>
    </location>
</feature>
<organism evidence="8 9">
    <name type="scientific">Tumebacillus lipolyticus</name>
    <dbReference type="NCBI Taxonomy" id="1280370"/>
    <lineage>
        <taxon>Bacteria</taxon>
        <taxon>Bacillati</taxon>
        <taxon>Bacillota</taxon>
        <taxon>Bacilli</taxon>
        <taxon>Bacillales</taxon>
        <taxon>Alicyclobacillaceae</taxon>
        <taxon>Tumebacillus</taxon>
    </lineage>
</organism>
<dbReference type="Gene3D" id="3.40.50.1820">
    <property type="entry name" value="alpha/beta hydrolase"/>
    <property type="match status" value="1"/>
</dbReference>
<keyword evidence="5" id="KW-0045">Antibiotic biosynthesis</keyword>
<dbReference type="InterPro" id="IPR029058">
    <property type="entry name" value="AB_hydrolase_fold"/>
</dbReference>
<dbReference type="PANTHER" id="PTHR45527:SF1">
    <property type="entry name" value="FATTY ACID SYNTHASE"/>
    <property type="match status" value="1"/>
</dbReference>
<proteinExistence type="inferred from homology"/>
<dbReference type="CDD" id="cd12117">
    <property type="entry name" value="A_NRPS_Srf_like"/>
    <property type="match status" value="1"/>
</dbReference>
<dbReference type="InterPro" id="IPR025110">
    <property type="entry name" value="AMP-bd_C"/>
</dbReference>
<dbReference type="Pfam" id="PF00501">
    <property type="entry name" value="AMP-binding"/>
    <property type="match status" value="2"/>
</dbReference>
<dbReference type="Proteomes" id="UP001597343">
    <property type="component" value="Unassembled WGS sequence"/>
</dbReference>
<dbReference type="RefSeq" id="WP_386044343.1">
    <property type="nucleotide sequence ID" value="NZ_JBHUIO010000002.1"/>
</dbReference>
<evidence type="ECO:0000259" key="7">
    <source>
        <dbReference type="PROSITE" id="PS50075"/>
    </source>
</evidence>
<evidence type="ECO:0000256" key="4">
    <source>
        <dbReference type="ARBA" id="ARBA00022553"/>
    </source>
</evidence>
<dbReference type="PANTHER" id="PTHR45527">
    <property type="entry name" value="NONRIBOSOMAL PEPTIDE SYNTHETASE"/>
    <property type="match status" value="1"/>
</dbReference>
<accession>A0ABW4ZTG5</accession>
<keyword evidence="4" id="KW-0597">Phosphoprotein</keyword>
<dbReference type="PROSITE" id="PS00455">
    <property type="entry name" value="AMP_BINDING"/>
    <property type="match status" value="2"/>
</dbReference>
<evidence type="ECO:0000256" key="5">
    <source>
        <dbReference type="ARBA" id="ARBA00023194"/>
    </source>
</evidence>
<evidence type="ECO:0000313" key="9">
    <source>
        <dbReference type="Proteomes" id="UP001597343"/>
    </source>
</evidence>
<dbReference type="Gene3D" id="3.40.50.980">
    <property type="match status" value="4"/>
</dbReference>
<sequence length="1783" mass="196692">MPDERMVLTTLDLRELSADEQNKKREQIVASGRMADRLQACLFRVGEAEYRLDLALPLQAHDRLRDLLLMTAAGYESELSAGKSSLMSARWKESLSALWLSEQEREQLVVTWNLTASDYPREMSIPELFEEQVVLFPDRVAVVDADLQLTYQELNLRANRLARRLRSSGVGPDVLVGICVERSVDLVVGLLGILKAGGAYVPFDLSYPQERLAFMLADTEVRALVTRSQLQDALPAHDAQVVCLDELPEGEASNLACVTTADNLAYVMYTSGSTGLPKGVMIPQRGVIRLVRDANYLPFGPEQVFLQAAAVSFDAATLEIWGALLNGARVVLLPHGASSLEEIGRAIKAHGVSVLWLTAGLFHQMVEHRLDDLRGVRYLLAGGDVLSPAHVQKALRELEGVCLINGYGPTENTTFTCCYAMRSVEDVGSSVLIGRPISNTKAYVLDAGMQPVPIGVPGELYAGGDGLARGYWKRDELTAAAFLPSPFVPGERLYRTGDLVRYLPDGNLQFLGRIDSQVKIRGYRIEVGEIEAALSQHQAVQECVVAVREDRPGDKQLVAYLVLAEERFQVAEWRAFLAERLPAYMIPAAFVRLDALPLTPNGKVDKRRLPAPDPSRSSLSEAYVAPQGRVEEAIATIWAQVFRLERVGVHDDFYELGGHSLLATQILSRIRSELGVEVTLRDVLEARSVRSLAHAVSAAPASDANDFAAEKKRDATKDGLPLSGLPPADRTEPVPASFAQRRLWFLDRLEAGSSLYNLPLAMRLKGKLDHDAVTDALTEVVRRHQALRTVFAEVDGHAVQVVREAEPVRLTRCETWQQLQEAAGEPFDLTAGPLFRATLLQERAEEHVLLLNMHHIVSDGWSLEVLRREFATLYASFVERKPAPLDELPVQYGDYTSWQQSWLSDGVLEAQIAYWKEQLSGELPVLQLPSDRPRPAVNSFRGGSKRMMLPSQLVEALKELSRQEGATLYMTMLSAFKALLHRYAELRDVIVGTPISGRNRAEVEGLIGFFVNTLVLRTQVAGEMPFRELLARVRETALGAFAHQDVPFDTLVAELQPERDGSHSPFFQTMFVFESTPKQAITLPGLVQELVELDNGTAKFDLSLLLMQETDGLAAVFEYSSDLFDERTIERLMGHYLTLLAGIVEAPERSVAQLPLLGEEEREQLLAERQQTGREYGERSRSLFRLFESQAARTPDAIALVAGEQRLTYRQLSERADLMARELRRRGVSVGSVVGVCLERSVAMVVSLLAVLKAGAAYLPLDPEYPQERLLFMLEDSQASVLLTGAELRHLFAAASAQLVELDAVASISASDDRSDCEVEVAATDPAYVIYTSGSTGQPKGVVVPHGAICNHMLWMQDEFPLGCEDAVLQKTSFSFDASVWEFYAPLLAGGRLVLAEPLGHLDGRYLAQVIQEEKVTVLQVVPTMLSMLLSESSFTDCHSLKRVFCGGEALSPELVARFYSLMEAELVNLYGPTEACIDATFYRCPRAEAVAVPIGRPIANVHTYVLDEHQELVPYGVPGELHIGGAGLALGYLHRPELTAERFVETQFGRLYKTGDLVRKSADGLLHYAGRIDSQVKLRGFRIELGEIEGALTAHPAIGEAVVTVHDSRVIGYLVERASVADEELRAFVKNRLPDYMVPAQFVRLDALPQTANGKVDRKALPQPVITEGEDEFVQPRTAVETVLAVIFAEALELEQVGVTSNFFALGGHSLLGMQIISQIREVLEVDVAIKALFDAPTVAGLASAMQGDQEASQRLEKTAELLLQLSEMSEEEAQMMMEAKR</sequence>
<dbReference type="SUPFAM" id="SSF47336">
    <property type="entry name" value="ACP-like"/>
    <property type="match status" value="2"/>
</dbReference>
<dbReference type="Pfam" id="PF00668">
    <property type="entry name" value="Condensation"/>
    <property type="match status" value="1"/>
</dbReference>
<evidence type="ECO:0000256" key="6">
    <source>
        <dbReference type="SAM" id="MobiDB-lite"/>
    </source>
</evidence>
<dbReference type="Gene3D" id="3.30.300.30">
    <property type="match status" value="2"/>
</dbReference>
<dbReference type="Gene3D" id="3.30.559.30">
    <property type="entry name" value="Nonribosomal peptide synthetase, condensation domain"/>
    <property type="match status" value="1"/>
</dbReference>
<comment type="caution">
    <text evidence="8">The sequence shown here is derived from an EMBL/GenBank/DDBJ whole genome shotgun (WGS) entry which is preliminary data.</text>
</comment>
<dbReference type="InterPro" id="IPR010071">
    <property type="entry name" value="AA_adenyl_dom"/>
</dbReference>
<dbReference type="SUPFAM" id="SSF56801">
    <property type="entry name" value="Acetyl-CoA synthetase-like"/>
    <property type="match status" value="2"/>
</dbReference>
<dbReference type="SUPFAM" id="SSF52777">
    <property type="entry name" value="CoA-dependent acyltransferases"/>
    <property type="match status" value="2"/>
</dbReference>
<dbReference type="CDD" id="cd05930">
    <property type="entry name" value="A_NRPS"/>
    <property type="match status" value="1"/>
</dbReference>
<dbReference type="InterPro" id="IPR020806">
    <property type="entry name" value="PKS_PP-bd"/>
</dbReference>
<reference evidence="9" key="1">
    <citation type="journal article" date="2019" name="Int. J. Syst. Evol. Microbiol.">
        <title>The Global Catalogue of Microorganisms (GCM) 10K type strain sequencing project: providing services to taxonomists for standard genome sequencing and annotation.</title>
        <authorList>
            <consortium name="The Broad Institute Genomics Platform"/>
            <consortium name="The Broad Institute Genome Sequencing Center for Infectious Disease"/>
            <person name="Wu L."/>
            <person name="Ma J."/>
        </authorList>
    </citation>
    <scope>NUCLEOTIDE SEQUENCE [LARGE SCALE GENOMIC DNA]</scope>
    <source>
        <strain evidence="9">CGMCC 1.13574</strain>
    </source>
</reference>
<keyword evidence="9" id="KW-1185">Reference proteome</keyword>
<dbReference type="SMART" id="SM00823">
    <property type="entry name" value="PKS_PP"/>
    <property type="match status" value="2"/>
</dbReference>
<dbReference type="InterPro" id="IPR036736">
    <property type="entry name" value="ACP-like_sf"/>
</dbReference>
<gene>
    <name evidence="8" type="ORF">ACFSOY_04590</name>
</gene>
<evidence type="ECO:0000313" key="8">
    <source>
        <dbReference type="EMBL" id="MFD2169298.1"/>
    </source>
</evidence>
<evidence type="ECO:0000256" key="3">
    <source>
        <dbReference type="ARBA" id="ARBA00022450"/>
    </source>
</evidence>
<evidence type="ECO:0000256" key="2">
    <source>
        <dbReference type="ARBA" id="ARBA00006432"/>
    </source>
</evidence>
<dbReference type="InterPro" id="IPR009081">
    <property type="entry name" value="PP-bd_ACP"/>
</dbReference>
<protein>
    <submittedName>
        <fullName evidence="8">Amino acid adenylation domain-containing protein</fullName>
    </submittedName>
</protein>
<dbReference type="CDD" id="cd19531">
    <property type="entry name" value="LCL_NRPS-like"/>
    <property type="match status" value="1"/>
</dbReference>
<dbReference type="Gene3D" id="2.30.38.10">
    <property type="entry name" value="Luciferase, Domain 3"/>
    <property type="match status" value="2"/>
</dbReference>
<dbReference type="EMBL" id="JBHUIO010000002">
    <property type="protein sequence ID" value="MFD2169298.1"/>
    <property type="molecule type" value="Genomic_DNA"/>
</dbReference>
<dbReference type="NCBIfam" id="NF003417">
    <property type="entry name" value="PRK04813.1"/>
    <property type="match status" value="2"/>
</dbReference>
<dbReference type="InterPro" id="IPR000873">
    <property type="entry name" value="AMP-dep_synth/lig_dom"/>
</dbReference>
<feature type="domain" description="Carrier" evidence="7">
    <location>
        <begin position="625"/>
        <end position="700"/>
    </location>
</feature>
<dbReference type="PROSITE" id="PS50075">
    <property type="entry name" value="CARRIER"/>
    <property type="match status" value="2"/>
</dbReference>
<feature type="region of interest" description="Disordered" evidence="6">
    <location>
        <begin position="703"/>
        <end position="733"/>
    </location>
</feature>
<evidence type="ECO:0000256" key="1">
    <source>
        <dbReference type="ARBA" id="ARBA00001957"/>
    </source>
</evidence>
<comment type="cofactor">
    <cofactor evidence="1">
        <name>pantetheine 4'-phosphate</name>
        <dbReference type="ChEBI" id="CHEBI:47942"/>
    </cofactor>
</comment>
<feature type="compositionally biased region" description="Basic and acidic residues" evidence="6">
    <location>
        <begin position="708"/>
        <end position="717"/>
    </location>
</feature>
<dbReference type="InterPro" id="IPR001242">
    <property type="entry name" value="Condensation_dom"/>
</dbReference>
<dbReference type="Gene3D" id="3.30.559.10">
    <property type="entry name" value="Chloramphenicol acetyltransferase-like domain"/>
    <property type="match status" value="1"/>
</dbReference>
<dbReference type="PROSITE" id="PS00012">
    <property type="entry name" value="PHOSPHOPANTETHEINE"/>
    <property type="match status" value="2"/>
</dbReference>
<dbReference type="InterPro" id="IPR045851">
    <property type="entry name" value="AMP-bd_C_sf"/>
</dbReference>